<accession>A0A2G9RR43</accession>
<dbReference type="Proteomes" id="UP000228934">
    <property type="component" value="Unassembled WGS sequence"/>
</dbReference>
<gene>
    <name evidence="2" type="ORF">AB205_0116800</name>
</gene>
<organism evidence="2 3">
    <name type="scientific">Aquarana catesbeiana</name>
    <name type="common">American bullfrog</name>
    <name type="synonym">Rana catesbeiana</name>
    <dbReference type="NCBI Taxonomy" id="8400"/>
    <lineage>
        <taxon>Eukaryota</taxon>
        <taxon>Metazoa</taxon>
        <taxon>Chordata</taxon>
        <taxon>Craniata</taxon>
        <taxon>Vertebrata</taxon>
        <taxon>Euteleostomi</taxon>
        <taxon>Amphibia</taxon>
        <taxon>Batrachia</taxon>
        <taxon>Anura</taxon>
        <taxon>Neobatrachia</taxon>
        <taxon>Ranoidea</taxon>
        <taxon>Ranidae</taxon>
        <taxon>Aquarana</taxon>
    </lineage>
</organism>
<dbReference type="EMBL" id="KV936852">
    <property type="protein sequence ID" value="PIO30337.1"/>
    <property type="molecule type" value="Genomic_DNA"/>
</dbReference>
<evidence type="ECO:0000313" key="2">
    <source>
        <dbReference type="EMBL" id="PIO30337.1"/>
    </source>
</evidence>
<feature type="non-terminal residue" evidence="2">
    <location>
        <position position="243"/>
    </location>
</feature>
<proteinExistence type="predicted"/>
<dbReference type="AlphaFoldDB" id="A0A2G9RR43"/>
<reference evidence="3" key="1">
    <citation type="journal article" date="2017" name="Nat. Commun.">
        <title>The North American bullfrog draft genome provides insight into hormonal regulation of long noncoding RNA.</title>
        <authorList>
            <person name="Hammond S.A."/>
            <person name="Warren R.L."/>
            <person name="Vandervalk B.P."/>
            <person name="Kucuk E."/>
            <person name="Khan H."/>
            <person name="Gibb E.A."/>
            <person name="Pandoh P."/>
            <person name="Kirk H."/>
            <person name="Zhao Y."/>
            <person name="Jones M."/>
            <person name="Mungall A.J."/>
            <person name="Coope R."/>
            <person name="Pleasance S."/>
            <person name="Moore R.A."/>
            <person name="Holt R.A."/>
            <person name="Round J.M."/>
            <person name="Ohora S."/>
            <person name="Walle B.V."/>
            <person name="Veldhoen N."/>
            <person name="Helbing C.C."/>
            <person name="Birol I."/>
        </authorList>
    </citation>
    <scope>NUCLEOTIDE SEQUENCE [LARGE SCALE GENOMIC DNA]</scope>
</reference>
<sequence>MGELDRLVQQEIELDNHYRALQWHSEQGYLGEITECSPEGYYLGGPGLLWESLTDRFVFGDEGEPTLEDLQEYREAMLGLARVIELEPDLDHLLRKKQHLERAYRKLLEHVQQHARELAVKTLEIAIPKPEVLTTGQSSANLCPAPTVASAFLREERVQDLCPTLLAIPETGDFIDISVEEEPPSKPPAEVLATGQRVQDLCPTPAAVLKAQGEEVAVYRELQIRIQGENAVVTSQLQLDLVS</sequence>
<name>A0A2G9RR43_AQUCT</name>
<keyword evidence="1" id="KW-0175">Coiled coil</keyword>
<evidence type="ECO:0000256" key="1">
    <source>
        <dbReference type="SAM" id="Coils"/>
    </source>
</evidence>
<feature type="coiled-coil region" evidence="1">
    <location>
        <begin position="90"/>
        <end position="117"/>
    </location>
</feature>
<evidence type="ECO:0000313" key="3">
    <source>
        <dbReference type="Proteomes" id="UP000228934"/>
    </source>
</evidence>
<protein>
    <submittedName>
        <fullName evidence="2">Uncharacterized protein</fullName>
    </submittedName>
</protein>
<keyword evidence="3" id="KW-1185">Reference proteome</keyword>